<gene>
    <name evidence="2" type="ORF">BKA59DRAFT_521246</name>
</gene>
<dbReference type="SUPFAM" id="SSF48452">
    <property type="entry name" value="TPR-like"/>
    <property type="match status" value="1"/>
</dbReference>
<dbReference type="Gene3D" id="1.25.40.10">
    <property type="entry name" value="Tetratricopeptide repeat domain"/>
    <property type="match status" value="2"/>
</dbReference>
<dbReference type="EMBL" id="JAGPXF010000002">
    <property type="protein sequence ID" value="KAH7256071.1"/>
    <property type="molecule type" value="Genomic_DNA"/>
</dbReference>
<dbReference type="Proteomes" id="UP000813427">
    <property type="component" value="Unassembled WGS sequence"/>
</dbReference>
<keyword evidence="3" id="KW-1185">Reference proteome</keyword>
<proteinExistence type="predicted"/>
<dbReference type="Pfam" id="PF12770">
    <property type="entry name" value="CHAT"/>
    <property type="match status" value="1"/>
</dbReference>
<name>A0A8K0WEV7_9HYPO</name>
<dbReference type="InterPro" id="IPR024983">
    <property type="entry name" value="CHAT_dom"/>
</dbReference>
<comment type="caution">
    <text evidence="2">The sequence shown here is derived from an EMBL/GenBank/DDBJ whole genome shotgun (WGS) entry which is preliminary data.</text>
</comment>
<evidence type="ECO:0000313" key="2">
    <source>
        <dbReference type="EMBL" id="KAH7256071.1"/>
    </source>
</evidence>
<sequence>MMASDLTSRLEHAATLIASQEQDEELIPNGQFCRNKEFLKDVNPEVCKYIYAVMLSERSERARQFSMASEEVLMTRGIGTNTSGLKDAAILGALAVFNVLKSDPMRGVVVSMFGRVLRRQWEVASLDFKSEALDQAVEFLRKAVEFGPLDHANRALHLDDLGDILTQRYKVSHEESDFQDASAAFHEALATDFPGTPIFYLGLAKLQQERALVDKQDQKTLLFESIATLQKAADSVPSQFDSTPFRYTVADIYRARAACFVHLYDLERNGENLKKAKETLNRALAVCEDGRSKDRFSCLVDLASLQRKMNEHEEMRDPSEEIKYLRQALRVHPNSIDALNELVNALGEKAQQNNHEETHDEADKLVARMSQLQIIEPPLKTPARLIREAGDHGERFSQNGSLSEIDQSIKCLQDALNHQDLQGHQQVNCYQQLSLAFLSRFEAKEDKADFISACRANLEALPFVNDVEDAMKSRCLRASGKTAFVSAQIPGQEHFIDGALKAFAAAKELASRTDPFYVTVANDAGNAYVVKCQCSGDMKYLSQATQEYQDGLDIWKEQGSKDDTMRVILMRGLGNTAMHQFKFSGKLEDINTAIRLFEDCLSSTGPTEVRAGSRTRGLSHALQLRYDETGDVRDVIRAGQIVEEILGRKLNLAPVEISALHNMLGGAYIRRHHEEEDLNLLTQAQKNFDKALSCGCTDKFYLFSARVNLTRTLQYRAKKTQSLQDLLDALVNFQECISMGGMDDINRGSLLVNQAELLIAIWTVSPAPLNTLAANTYLKMTTEFSSAPGIARHVLAWMKIYAAIFAHTIGKDSEAARTYIREVAEDLPFAVYTCTTRADQLRQAKRFQAVPTLALCLSIAAGDPLAEALRLYERSRCVLWEEILNKGVDSGLDKLRESFPDLASQFIETRNSEKIKRQARFGLDKFMESQTAFNKSTSFQELITEIRTKYGFQDFLRLPGGDSHFHELAEPGPVVIVESDPLTGGYALIITSRDIQKVVLPKFTVDDIREHKELLRKAIDMSSDEDDQGVDLLYYLLTWLWEVVAEPVMLNLGSDGIAKEGDLPRLWWLTTSSMNTWPIHAAGDHRRAVETGEPCTVLDRCVPSYTNTLRGLSFVRRREKEIGLQIGTPKAMLVKMETTDHHAPLRHASAEVDAINTILAGGGFTTIVHDRPVRKEALRGLLESHISHFACHGEVDVTNPARSGLLLRDWWTQDANGEVTRGNVLDVQSMMSAPKKLNCALIYISACETAITGDPKLPEESIHLAAGFQMAGVPCVVASLWKAEDETCGLVSKTFYEGLMKDGDGDVTGDRSARALRLAVLKQRQSGVDPRFWATWVHYGP</sequence>
<feature type="domain" description="CHAT" evidence="1">
    <location>
        <begin position="1037"/>
        <end position="1340"/>
    </location>
</feature>
<evidence type="ECO:0000313" key="3">
    <source>
        <dbReference type="Proteomes" id="UP000813427"/>
    </source>
</evidence>
<organism evidence="2 3">
    <name type="scientific">Fusarium tricinctum</name>
    <dbReference type="NCBI Taxonomy" id="61284"/>
    <lineage>
        <taxon>Eukaryota</taxon>
        <taxon>Fungi</taxon>
        <taxon>Dikarya</taxon>
        <taxon>Ascomycota</taxon>
        <taxon>Pezizomycotina</taxon>
        <taxon>Sordariomycetes</taxon>
        <taxon>Hypocreomycetidae</taxon>
        <taxon>Hypocreales</taxon>
        <taxon>Nectriaceae</taxon>
        <taxon>Fusarium</taxon>
        <taxon>Fusarium tricinctum species complex</taxon>
    </lineage>
</organism>
<evidence type="ECO:0000259" key="1">
    <source>
        <dbReference type="Pfam" id="PF12770"/>
    </source>
</evidence>
<dbReference type="InterPro" id="IPR011990">
    <property type="entry name" value="TPR-like_helical_dom_sf"/>
</dbReference>
<dbReference type="OrthoDB" id="9991317at2759"/>
<reference evidence="2" key="1">
    <citation type="journal article" date="2021" name="Nat. Commun.">
        <title>Genetic determinants of endophytism in the Arabidopsis root mycobiome.</title>
        <authorList>
            <person name="Mesny F."/>
            <person name="Miyauchi S."/>
            <person name="Thiergart T."/>
            <person name="Pickel B."/>
            <person name="Atanasova L."/>
            <person name="Karlsson M."/>
            <person name="Huettel B."/>
            <person name="Barry K.W."/>
            <person name="Haridas S."/>
            <person name="Chen C."/>
            <person name="Bauer D."/>
            <person name="Andreopoulos W."/>
            <person name="Pangilinan J."/>
            <person name="LaButti K."/>
            <person name="Riley R."/>
            <person name="Lipzen A."/>
            <person name="Clum A."/>
            <person name="Drula E."/>
            <person name="Henrissat B."/>
            <person name="Kohler A."/>
            <person name="Grigoriev I.V."/>
            <person name="Martin F.M."/>
            <person name="Hacquard S."/>
        </authorList>
    </citation>
    <scope>NUCLEOTIDE SEQUENCE</scope>
    <source>
        <strain evidence="2">MPI-SDFR-AT-0068</strain>
    </source>
</reference>
<accession>A0A8K0WEV7</accession>
<protein>
    <submittedName>
        <fullName evidence="2">CHAT domain-containing protein</fullName>
    </submittedName>
</protein>